<dbReference type="Proteomes" id="UP001623592">
    <property type="component" value="Unassembled WGS sequence"/>
</dbReference>
<name>A0ABW8TAL1_9CLOT</name>
<evidence type="ECO:0000313" key="2">
    <source>
        <dbReference type="Proteomes" id="UP001623592"/>
    </source>
</evidence>
<evidence type="ECO:0000313" key="1">
    <source>
        <dbReference type="EMBL" id="MFL0249432.1"/>
    </source>
</evidence>
<proteinExistence type="predicted"/>
<organism evidence="1 2">
    <name type="scientific">Clostridium neuense</name>
    <dbReference type="NCBI Taxonomy" id="1728934"/>
    <lineage>
        <taxon>Bacteria</taxon>
        <taxon>Bacillati</taxon>
        <taxon>Bacillota</taxon>
        <taxon>Clostridia</taxon>
        <taxon>Eubacteriales</taxon>
        <taxon>Clostridiaceae</taxon>
        <taxon>Clostridium</taxon>
    </lineage>
</organism>
<dbReference type="Gene3D" id="1.25.40.520">
    <property type="match status" value="1"/>
</dbReference>
<dbReference type="EMBL" id="JBJIAA010000002">
    <property type="protein sequence ID" value="MFL0249432.1"/>
    <property type="molecule type" value="Genomic_DNA"/>
</dbReference>
<comment type="caution">
    <text evidence="1">The sequence shown here is derived from an EMBL/GenBank/DDBJ whole genome shotgun (WGS) entry which is preliminary data.</text>
</comment>
<dbReference type="RefSeq" id="WP_406786099.1">
    <property type="nucleotide sequence ID" value="NZ_JBJIAA010000002.1"/>
</dbReference>
<accession>A0ABW8TAL1</accession>
<keyword evidence="2" id="KW-1185">Reference proteome</keyword>
<reference evidence="1 2" key="1">
    <citation type="submission" date="2024-11" db="EMBL/GenBank/DDBJ databases">
        <authorList>
            <person name="Heng Y.C."/>
            <person name="Lim A.C.H."/>
            <person name="Lee J.K.Y."/>
            <person name="Kittelmann S."/>
        </authorList>
    </citation>
    <scope>NUCLEOTIDE SEQUENCE [LARGE SCALE GENOMIC DNA]</scope>
    <source>
        <strain evidence="1 2">WILCCON 0114</strain>
    </source>
</reference>
<sequence>MNIEQMVIESIKRGELYKVLLGEDKYKVELSSFIGANVPTDWPNIMRGGIYKIFNDYPELNVKVELQNTLYFLLNKGVFEIYAAVSVLFFQIISEENRMAPFKINRDKIITSMRGVLMKNQNKMCQYKKWMGECYSNGIWGEIKRINNILKEDYAITII</sequence>
<gene>
    <name evidence="1" type="ORF">ACJDT4_03285</name>
</gene>
<protein>
    <submittedName>
        <fullName evidence="1">Uncharacterized protein</fullName>
    </submittedName>
</protein>
<dbReference type="InterPro" id="IPR038509">
    <property type="entry name" value="IFS_sf"/>
</dbReference>